<comment type="similarity">
    <text evidence="1">Belongs to the dihydroxyacetone kinase (DAK) family.</text>
</comment>
<sequence>MPIHPHTPTLTGIKIAEGRVPDHHFIQDYTKLVEDSLFSASLTNPSLSVDLKNRVVYLAAEHPSQVSIVSGSGSGHDPAFAGFVGKGILAAAVVGKILSTPQPEQIKVALLNVDSQKGILVIIMNNEGDVFKFKSVIFETKAKGLNIELVIVGDDVSGGRIRARKHGRSGHVGTVLVLKIAGALAAAAAPLEEVTRVAKLASSHLLTVGCALSHVRAPNHPLMDPLNDEHLATEHIGTVAGLGEHTTPGSHKIEVDLQAIVQRLLRELLDWSDEDRSFSEDPSAGDQVLLVNNLGGLSGLELGAITLEIAKQLAKTYNLRPVRIYSGTFMTSLNELGFSITLLKVHDPGLKDGVTLLDLLDAPTEAVGWGPSIGSRTWEEYVVVSKDYKALPLAGANLVVVEVVENKEIGASYSYDAASKMMVSYNTPAIARKARSTIVLICQISQYLVANPDTSLVIPRRPVLPIAILYSFRYPAKRSDGFLKTWRLQFPVRDARSQVWSSRRNFPPLLGRWQPQAIFEPVSLHIFKKFSVSLTGTPIPVVQSHLNSPGGRSGSQFG</sequence>
<keyword evidence="2" id="KW-0808">Transferase</keyword>
<dbReference type="PANTHER" id="PTHR28629:SF14">
    <property type="entry name" value="DIHYDROXYACETONE KINASE 1"/>
    <property type="match status" value="1"/>
</dbReference>
<feature type="domain" description="DhaK" evidence="6">
    <location>
        <begin position="28"/>
        <end position="369"/>
    </location>
</feature>
<evidence type="ECO:0000256" key="2">
    <source>
        <dbReference type="ARBA" id="ARBA00022679"/>
    </source>
</evidence>
<dbReference type="PANTHER" id="PTHR28629">
    <property type="entry name" value="TRIOKINASE/FMN CYCLASE"/>
    <property type="match status" value="1"/>
</dbReference>
<dbReference type="Proteomes" id="UP000566819">
    <property type="component" value="Unassembled WGS sequence"/>
</dbReference>
<dbReference type="GO" id="GO:0019563">
    <property type="term" value="P:glycerol catabolic process"/>
    <property type="evidence" value="ECO:0007669"/>
    <property type="project" value="TreeGrafter"/>
</dbReference>
<keyword evidence="8" id="KW-1185">Reference proteome</keyword>
<dbReference type="Gene3D" id="3.30.1180.20">
    <property type="entry name" value="Dihydroxyacetone kinase, domain 2"/>
    <property type="match status" value="1"/>
</dbReference>
<evidence type="ECO:0000256" key="4">
    <source>
        <dbReference type="ARBA" id="ARBA00022777"/>
    </source>
</evidence>
<evidence type="ECO:0000256" key="5">
    <source>
        <dbReference type="ARBA" id="ARBA00022840"/>
    </source>
</evidence>
<reference evidence="7 8" key="1">
    <citation type="submission" date="2020-03" db="EMBL/GenBank/DDBJ databases">
        <title>Draft Genome Sequence of Cudoniella acicularis.</title>
        <authorList>
            <person name="Buettner E."/>
            <person name="Kellner H."/>
        </authorList>
    </citation>
    <scope>NUCLEOTIDE SEQUENCE [LARGE SCALE GENOMIC DNA]</scope>
    <source>
        <strain evidence="7 8">DSM 108380</strain>
    </source>
</reference>
<accession>A0A8H4RXM6</accession>
<dbReference type="SUPFAM" id="SSF82549">
    <property type="entry name" value="DAK1/DegV-like"/>
    <property type="match status" value="1"/>
</dbReference>
<protein>
    <recommendedName>
        <fullName evidence="6">DhaK domain-containing protein</fullName>
    </recommendedName>
</protein>
<dbReference type="GO" id="GO:0004371">
    <property type="term" value="F:glycerone kinase activity"/>
    <property type="evidence" value="ECO:0007669"/>
    <property type="project" value="InterPro"/>
</dbReference>
<dbReference type="EMBL" id="JAAMPI010000048">
    <property type="protein sequence ID" value="KAF4636819.1"/>
    <property type="molecule type" value="Genomic_DNA"/>
</dbReference>
<dbReference type="GO" id="GO:0005524">
    <property type="term" value="F:ATP binding"/>
    <property type="evidence" value="ECO:0007669"/>
    <property type="project" value="UniProtKB-KW"/>
</dbReference>
<dbReference type="InterPro" id="IPR004006">
    <property type="entry name" value="DhaK_dom"/>
</dbReference>
<proteinExistence type="inferred from homology"/>
<dbReference type="AlphaFoldDB" id="A0A8H4RXM6"/>
<dbReference type="OrthoDB" id="1724672at2759"/>
<gene>
    <name evidence="7" type="ORF">G7Y89_g1269</name>
</gene>
<dbReference type="FunFam" id="3.40.50.10440:FF:000001">
    <property type="entry name" value="Dihydroxyacetone kinase, DhaK subunit"/>
    <property type="match status" value="1"/>
</dbReference>
<keyword evidence="4" id="KW-0418">Kinase</keyword>
<keyword evidence="3" id="KW-0547">Nucleotide-binding</keyword>
<dbReference type="FunFam" id="3.30.1180.20:FF:000001">
    <property type="entry name" value="Dihydroxyacetone kinase 1"/>
    <property type="match status" value="1"/>
</dbReference>
<keyword evidence="5" id="KW-0067">ATP-binding</keyword>
<evidence type="ECO:0000313" key="8">
    <source>
        <dbReference type="Proteomes" id="UP000566819"/>
    </source>
</evidence>
<evidence type="ECO:0000259" key="6">
    <source>
        <dbReference type="PROSITE" id="PS51481"/>
    </source>
</evidence>
<name>A0A8H4RXM6_9HELO</name>
<dbReference type="GO" id="GO:0005829">
    <property type="term" value="C:cytosol"/>
    <property type="evidence" value="ECO:0007669"/>
    <property type="project" value="TreeGrafter"/>
</dbReference>
<dbReference type="InterPro" id="IPR050861">
    <property type="entry name" value="Dihydroxyacetone_Kinase"/>
</dbReference>
<organism evidence="7 8">
    <name type="scientific">Cudoniella acicularis</name>
    <dbReference type="NCBI Taxonomy" id="354080"/>
    <lineage>
        <taxon>Eukaryota</taxon>
        <taxon>Fungi</taxon>
        <taxon>Dikarya</taxon>
        <taxon>Ascomycota</taxon>
        <taxon>Pezizomycotina</taxon>
        <taxon>Leotiomycetes</taxon>
        <taxon>Helotiales</taxon>
        <taxon>Tricladiaceae</taxon>
        <taxon>Cudoniella</taxon>
    </lineage>
</organism>
<evidence type="ECO:0000256" key="3">
    <source>
        <dbReference type="ARBA" id="ARBA00022741"/>
    </source>
</evidence>
<evidence type="ECO:0000256" key="1">
    <source>
        <dbReference type="ARBA" id="ARBA00008757"/>
    </source>
</evidence>
<dbReference type="PROSITE" id="PS51481">
    <property type="entry name" value="DHAK"/>
    <property type="match status" value="1"/>
</dbReference>
<dbReference type="Pfam" id="PF02733">
    <property type="entry name" value="Dak1"/>
    <property type="match status" value="1"/>
</dbReference>
<evidence type="ECO:0000313" key="7">
    <source>
        <dbReference type="EMBL" id="KAF4636819.1"/>
    </source>
</evidence>
<dbReference type="Gene3D" id="3.40.50.10440">
    <property type="entry name" value="Dihydroxyacetone kinase, domain 1"/>
    <property type="match status" value="1"/>
</dbReference>
<comment type="caution">
    <text evidence="7">The sequence shown here is derived from an EMBL/GenBank/DDBJ whole genome shotgun (WGS) entry which is preliminary data.</text>
</comment>